<protein>
    <recommendedName>
        <fullName evidence="5">Secreted protein</fullName>
    </recommendedName>
</protein>
<dbReference type="EMBL" id="JAULSW010000002">
    <property type="protein sequence ID" value="KAK3390931.1"/>
    <property type="molecule type" value="Genomic_DNA"/>
</dbReference>
<evidence type="ECO:0000313" key="4">
    <source>
        <dbReference type="Proteomes" id="UP001285441"/>
    </source>
</evidence>
<keyword evidence="2" id="KW-0732">Signal</keyword>
<feature type="region of interest" description="Disordered" evidence="1">
    <location>
        <begin position="71"/>
        <end position="113"/>
    </location>
</feature>
<evidence type="ECO:0000256" key="2">
    <source>
        <dbReference type="SAM" id="SignalP"/>
    </source>
</evidence>
<evidence type="ECO:0000313" key="3">
    <source>
        <dbReference type="EMBL" id="KAK3390931.1"/>
    </source>
</evidence>
<dbReference type="Proteomes" id="UP001285441">
    <property type="component" value="Unassembled WGS sequence"/>
</dbReference>
<proteinExistence type="predicted"/>
<gene>
    <name evidence="3" type="ORF">B0H63DRAFT_447012</name>
</gene>
<feature type="compositionally biased region" description="Low complexity" evidence="1">
    <location>
        <begin position="32"/>
        <end position="43"/>
    </location>
</feature>
<feature type="region of interest" description="Disordered" evidence="1">
    <location>
        <begin position="23"/>
        <end position="56"/>
    </location>
</feature>
<feature type="chain" id="PRO_5042126181" description="Secreted protein" evidence="2">
    <location>
        <begin position="22"/>
        <end position="113"/>
    </location>
</feature>
<feature type="signal peptide" evidence="2">
    <location>
        <begin position="1"/>
        <end position="21"/>
    </location>
</feature>
<comment type="caution">
    <text evidence="3">The sequence shown here is derived from an EMBL/GenBank/DDBJ whole genome shotgun (WGS) entry which is preliminary data.</text>
</comment>
<organism evidence="3 4">
    <name type="scientific">Podospora didyma</name>
    <dbReference type="NCBI Taxonomy" id="330526"/>
    <lineage>
        <taxon>Eukaryota</taxon>
        <taxon>Fungi</taxon>
        <taxon>Dikarya</taxon>
        <taxon>Ascomycota</taxon>
        <taxon>Pezizomycotina</taxon>
        <taxon>Sordariomycetes</taxon>
        <taxon>Sordariomycetidae</taxon>
        <taxon>Sordariales</taxon>
        <taxon>Podosporaceae</taxon>
        <taxon>Podospora</taxon>
    </lineage>
</organism>
<reference evidence="3" key="2">
    <citation type="submission" date="2023-06" db="EMBL/GenBank/DDBJ databases">
        <authorList>
            <consortium name="Lawrence Berkeley National Laboratory"/>
            <person name="Haridas S."/>
            <person name="Hensen N."/>
            <person name="Bonometti L."/>
            <person name="Westerberg I."/>
            <person name="Brannstrom I.O."/>
            <person name="Guillou S."/>
            <person name="Cros-Aarteil S."/>
            <person name="Calhoun S."/>
            <person name="Kuo A."/>
            <person name="Mondo S."/>
            <person name="Pangilinan J."/>
            <person name="Riley R."/>
            <person name="LaButti K."/>
            <person name="Andreopoulos B."/>
            <person name="Lipzen A."/>
            <person name="Chen C."/>
            <person name="Yanf M."/>
            <person name="Daum C."/>
            <person name="Ng V."/>
            <person name="Clum A."/>
            <person name="Steindorff A."/>
            <person name="Ohm R."/>
            <person name="Martin F."/>
            <person name="Silar P."/>
            <person name="Natvig D."/>
            <person name="Lalanne C."/>
            <person name="Gautier V."/>
            <person name="Ament-velasquez S.L."/>
            <person name="Kruys A."/>
            <person name="Hutchinson M.I."/>
            <person name="Powell A.J."/>
            <person name="Barry K."/>
            <person name="Miller A.N."/>
            <person name="Grigoriev I.V."/>
            <person name="Debuchy R."/>
            <person name="Gladieux P."/>
            <person name="Thoren M.H."/>
            <person name="Johannesson H."/>
        </authorList>
    </citation>
    <scope>NUCLEOTIDE SEQUENCE</scope>
    <source>
        <strain evidence="3">CBS 232.78</strain>
    </source>
</reference>
<name>A0AAE0P087_9PEZI</name>
<sequence>MVVLDCLLLLLLLLHCQLSLSGPTTTATSAVPPGSSIPSRSPPVIQREGRKKASKSWRVYAKANMPAPRLFSPRRSGASLEGKEEEVMTIFPGQDGSFEKSSRRPGLAPGGAA</sequence>
<keyword evidence="4" id="KW-1185">Reference proteome</keyword>
<evidence type="ECO:0008006" key="5">
    <source>
        <dbReference type="Google" id="ProtNLM"/>
    </source>
</evidence>
<evidence type="ECO:0000256" key="1">
    <source>
        <dbReference type="SAM" id="MobiDB-lite"/>
    </source>
</evidence>
<accession>A0AAE0P087</accession>
<reference evidence="3" key="1">
    <citation type="journal article" date="2023" name="Mol. Phylogenet. Evol.">
        <title>Genome-scale phylogeny and comparative genomics of the fungal order Sordariales.</title>
        <authorList>
            <person name="Hensen N."/>
            <person name="Bonometti L."/>
            <person name="Westerberg I."/>
            <person name="Brannstrom I.O."/>
            <person name="Guillou S."/>
            <person name="Cros-Aarteil S."/>
            <person name="Calhoun S."/>
            <person name="Haridas S."/>
            <person name="Kuo A."/>
            <person name="Mondo S."/>
            <person name="Pangilinan J."/>
            <person name="Riley R."/>
            <person name="LaButti K."/>
            <person name="Andreopoulos B."/>
            <person name="Lipzen A."/>
            <person name="Chen C."/>
            <person name="Yan M."/>
            <person name="Daum C."/>
            <person name="Ng V."/>
            <person name="Clum A."/>
            <person name="Steindorff A."/>
            <person name="Ohm R.A."/>
            <person name="Martin F."/>
            <person name="Silar P."/>
            <person name="Natvig D.O."/>
            <person name="Lalanne C."/>
            <person name="Gautier V."/>
            <person name="Ament-Velasquez S.L."/>
            <person name="Kruys A."/>
            <person name="Hutchinson M.I."/>
            <person name="Powell A.J."/>
            <person name="Barry K."/>
            <person name="Miller A.N."/>
            <person name="Grigoriev I.V."/>
            <person name="Debuchy R."/>
            <person name="Gladieux P."/>
            <person name="Hiltunen Thoren M."/>
            <person name="Johannesson H."/>
        </authorList>
    </citation>
    <scope>NUCLEOTIDE SEQUENCE</scope>
    <source>
        <strain evidence="3">CBS 232.78</strain>
    </source>
</reference>
<dbReference type="AlphaFoldDB" id="A0AAE0P087"/>